<dbReference type="RefSeq" id="WP_106254863.1">
    <property type="nucleotide sequence ID" value="NZ_CAWNSW010000037.1"/>
</dbReference>
<reference evidence="8 9" key="2">
    <citation type="submission" date="2018-03" db="EMBL/GenBank/DDBJ databases">
        <title>The ancient ancestry and fast evolution of plastids.</title>
        <authorList>
            <person name="Moore K.R."/>
            <person name="Magnabosco C."/>
            <person name="Momper L."/>
            <person name="Gold D.A."/>
            <person name="Bosak T."/>
            <person name="Fournier G.P."/>
        </authorList>
    </citation>
    <scope>NUCLEOTIDE SEQUENCE [LARGE SCALE GENOMIC DNA]</scope>
    <source>
        <strain evidence="8 9">ULC18</strain>
    </source>
</reference>
<dbReference type="Proteomes" id="UP000239576">
    <property type="component" value="Unassembled WGS sequence"/>
</dbReference>
<feature type="transmembrane region" description="Helical" evidence="7">
    <location>
        <begin position="96"/>
        <end position="118"/>
    </location>
</feature>
<gene>
    <name evidence="8" type="ORF">C7B82_03130</name>
</gene>
<dbReference type="PANTHER" id="PTHR45724">
    <property type="entry name" value="AQUAPORIN NIP2-1"/>
    <property type="match status" value="1"/>
</dbReference>
<comment type="similarity">
    <text evidence="6">Belongs to the MIP/aquaporin (TC 1.A.8) family.</text>
</comment>
<accession>A0A2T1EN21</accession>
<feature type="transmembrane region" description="Helical" evidence="7">
    <location>
        <begin position="12"/>
        <end position="31"/>
    </location>
</feature>
<evidence type="ECO:0008006" key="10">
    <source>
        <dbReference type="Google" id="ProtNLM"/>
    </source>
</evidence>
<dbReference type="EMBL" id="PVWK01000015">
    <property type="protein sequence ID" value="PSB34103.1"/>
    <property type="molecule type" value="Genomic_DNA"/>
</dbReference>
<sequence length="274" mass="29529">MNVLRRHYPEYLMEAAGLGLFMISASVVTAILEHPASLVHQAITNPLLRRLIIGVAMGLTAIAIIYSPWGKQSGAHINSVVTLTFFRLGKIKPMDALFYIVAQFFGALLGVLLAARILGDAIADPNVSYVVTAPGAGGAGIAFLAELIISFGVMMMILVVSNTPKLARFTGVFAGILIATYITLEAPLSGMSMNPARTLASAIPAHNWTAIWVYFTAPLLGMLSASEVYVRLRGWSAVRCAKLHHHNNKRCIFRCGYRAQSMGNGSQLLSDKLV</sequence>
<feature type="transmembrane region" description="Helical" evidence="7">
    <location>
        <begin position="51"/>
        <end position="69"/>
    </location>
</feature>
<evidence type="ECO:0000256" key="4">
    <source>
        <dbReference type="ARBA" id="ARBA00022989"/>
    </source>
</evidence>
<keyword evidence="9" id="KW-1185">Reference proteome</keyword>
<dbReference type="PANTHER" id="PTHR45724:SF13">
    <property type="entry name" value="AQUAPORIN NIP1-1-RELATED"/>
    <property type="match status" value="1"/>
</dbReference>
<evidence type="ECO:0000256" key="7">
    <source>
        <dbReference type="SAM" id="Phobius"/>
    </source>
</evidence>
<evidence type="ECO:0000256" key="5">
    <source>
        <dbReference type="ARBA" id="ARBA00023136"/>
    </source>
</evidence>
<dbReference type="GO" id="GO:0015267">
    <property type="term" value="F:channel activity"/>
    <property type="evidence" value="ECO:0007669"/>
    <property type="project" value="InterPro"/>
</dbReference>
<organism evidence="8 9">
    <name type="scientific">Stenomitos frigidus ULC18</name>
    <dbReference type="NCBI Taxonomy" id="2107698"/>
    <lineage>
        <taxon>Bacteria</taxon>
        <taxon>Bacillati</taxon>
        <taxon>Cyanobacteriota</taxon>
        <taxon>Cyanophyceae</taxon>
        <taxon>Leptolyngbyales</taxon>
        <taxon>Leptolyngbyaceae</taxon>
        <taxon>Stenomitos</taxon>
    </lineage>
</organism>
<dbReference type="InterPro" id="IPR023271">
    <property type="entry name" value="Aquaporin-like"/>
</dbReference>
<dbReference type="SUPFAM" id="SSF81338">
    <property type="entry name" value="Aquaporin-like"/>
    <property type="match status" value="1"/>
</dbReference>
<dbReference type="OrthoDB" id="9807293at2"/>
<feature type="transmembrane region" description="Helical" evidence="7">
    <location>
        <begin position="211"/>
        <end position="230"/>
    </location>
</feature>
<comment type="caution">
    <text evidence="8">The sequence shown here is derived from an EMBL/GenBank/DDBJ whole genome shotgun (WGS) entry which is preliminary data.</text>
</comment>
<evidence type="ECO:0000256" key="2">
    <source>
        <dbReference type="ARBA" id="ARBA00022448"/>
    </source>
</evidence>
<feature type="transmembrane region" description="Helical" evidence="7">
    <location>
        <begin position="166"/>
        <end position="184"/>
    </location>
</feature>
<keyword evidence="4 7" id="KW-1133">Transmembrane helix</keyword>
<evidence type="ECO:0000313" key="9">
    <source>
        <dbReference type="Proteomes" id="UP000239576"/>
    </source>
</evidence>
<dbReference type="InterPro" id="IPR034294">
    <property type="entry name" value="Aquaporin_transptr"/>
</dbReference>
<dbReference type="GO" id="GO:0016020">
    <property type="term" value="C:membrane"/>
    <property type="evidence" value="ECO:0007669"/>
    <property type="project" value="UniProtKB-SubCell"/>
</dbReference>
<dbReference type="Gene3D" id="1.20.1080.10">
    <property type="entry name" value="Glycerol uptake facilitator protein"/>
    <property type="match status" value="1"/>
</dbReference>
<reference evidence="9" key="1">
    <citation type="submission" date="2018-02" db="EMBL/GenBank/DDBJ databases">
        <authorList>
            <person name="Moore K."/>
            <person name="Momper L."/>
        </authorList>
    </citation>
    <scope>NUCLEOTIDE SEQUENCE [LARGE SCALE GENOMIC DNA]</scope>
    <source>
        <strain evidence="9">ULC18</strain>
    </source>
</reference>
<evidence type="ECO:0000256" key="6">
    <source>
        <dbReference type="RuleBase" id="RU000477"/>
    </source>
</evidence>
<proteinExistence type="inferred from homology"/>
<evidence type="ECO:0000313" key="8">
    <source>
        <dbReference type="EMBL" id="PSB34103.1"/>
    </source>
</evidence>
<name>A0A2T1EN21_9CYAN</name>
<feature type="transmembrane region" description="Helical" evidence="7">
    <location>
        <begin position="138"/>
        <end position="159"/>
    </location>
</feature>
<dbReference type="AlphaFoldDB" id="A0A2T1EN21"/>
<keyword evidence="3 6" id="KW-0812">Transmembrane</keyword>
<comment type="subcellular location">
    <subcellularLocation>
        <location evidence="1">Membrane</location>
        <topology evidence="1">Multi-pass membrane protein</topology>
    </subcellularLocation>
</comment>
<protein>
    <recommendedName>
        <fullName evidence="10">Aquaporin family protein</fullName>
    </recommendedName>
</protein>
<dbReference type="Pfam" id="PF00230">
    <property type="entry name" value="MIP"/>
    <property type="match status" value="1"/>
</dbReference>
<keyword evidence="5 7" id="KW-0472">Membrane</keyword>
<dbReference type="InterPro" id="IPR000425">
    <property type="entry name" value="MIP"/>
</dbReference>
<evidence type="ECO:0000256" key="3">
    <source>
        <dbReference type="ARBA" id="ARBA00022692"/>
    </source>
</evidence>
<keyword evidence="2 6" id="KW-0813">Transport</keyword>
<evidence type="ECO:0000256" key="1">
    <source>
        <dbReference type="ARBA" id="ARBA00004141"/>
    </source>
</evidence>
<dbReference type="PRINTS" id="PR00783">
    <property type="entry name" value="MINTRINSICP"/>
</dbReference>